<dbReference type="InterPro" id="IPR019424">
    <property type="entry name" value="7TM_GPCR_Srsx"/>
</dbReference>
<keyword evidence="1" id="KW-1133">Transmembrane helix</keyword>
<keyword evidence="3" id="KW-1185">Reference proteome</keyword>
<dbReference type="OMA" id="CPIFNRI"/>
<dbReference type="InterPro" id="IPR047130">
    <property type="entry name" value="7TM_GPCR_Srsx_nematod"/>
</dbReference>
<dbReference type="Proteomes" id="UP000031036">
    <property type="component" value="Unassembled WGS sequence"/>
</dbReference>
<feature type="transmembrane region" description="Helical" evidence="1">
    <location>
        <begin position="48"/>
        <end position="66"/>
    </location>
</feature>
<feature type="transmembrane region" description="Helical" evidence="1">
    <location>
        <begin position="6"/>
        <end position="28"/>
    </location>
</feature>
<evidence type="ECO:0000313" key="3">
    <source>
        <dbReference type="Proteomes" id="UP000031036"/>
    </source>
</evidence>
<evidence type="ECO:0000313" key="2">
    <source>
        <dbReference type="EMBL" id="KHN73333.1"/>
    </source>
</evidence>
<keyword evidence="1" id="KW-0472">Membrane</keyword>
<feature type="transmembrane region" description="Helical" evidence="1">
    <location>
        <begin position="256"/>
        <end position="277"/>
    </location>
</feature>
<feature type="transmembrane region" description="Helical" evidence="1">
    <location>
        <begin position="172"/>
        <end position="192"/>
    </location>
</feature>
<gene>
    <name evidence="2" type="ORF">Tcan_17007</name>
</gene>
<organism evidence="2 3">
    <name type="scientific">Toxocara canis</name>
    <name type="common">Canine roundworm</name>
    <dbReference type="NCBI Taxonomy" id="6265"/>
    <lineage>
        <taxon>Eukaryota</taxon>
        <taxon>Metazoa</taxon>
        <taxon>Ecdysozoa</taxon>
        <taxon>Nematoda</taxon>
        <taxon>Chromadorea</taxon>
        <taxon>Rhabditida</taxon>
        <taxon>Spirurina</taxon>
        <taxon>Ascaridomorpha</taxon>
        <taxon>Ascaridoidea</taxon>
        <taxon>Toxocaridae</taxon>
        <taxon>Toxocara</taxon>
    </lineage>
</organism>
<dbReference type="EMBL" id="JPKZ01003124">
    <property type="protein sequence ID" value="KHN73333.1"/>
    <property type="molecule type" value="Genomic_DNA"/>
</dbReference>
<keyword evidence="1" id="KW-0812">Transmembrane</keyword>
<dbReference type="Pfam" id="PF10320">
    <property type="entry name" value="7TM_GPCR_Srsx"/>
    <property type="match status" value="1"/>
</dbReference>
<name>A0A0B2UVB4_TOXCA</name>
<proteinExistence type="predicted"/>
<dbReference type="Gene3D" id="1.20.1070.10">
    <property type="entry name" value="Rhodopsin 7-helix transmembrane proteins"/>
    <property type="match status" value="1"/>
</dbReference>
<reference evidence="2 3" key="1">
    <citation type="submission" date="2014-11" db="EMBL/GenBank/DDBJ databases">
        <title>Genetic blueprint of the zoonotic pathogen Toxocara canis.</title>
        <authorList>
            <person name="Zhu X.-Q."/>
            <person name="Korhonen P.K."/>
            <person name="Cai H."/>
            <person name="Young N.D."/>
            <person name="Nejsum P."/>
            <person name="von Samson-Himmelstjerna G."/>
            <person name="Boag P.R."/>
            <person name="Tan P."/>
            <person name="Li Q."/>
            <person name="Min J."/>
            <person name="Yang Y."/>
            <person name="Wang X."/>
            <person name="Fang X."/>
            <person name="Hall R.S."/>
            <person name="Hofmann A."/>
            <person name="Sternberg P.W."/>
            <person name="Jex A.R."/>
            <person name="Gasser R.B."/>
        </authorList>
    </citation>
    <scope>NUCLEOTIDE SEQUENCE [LARGE SCALE GENOMIC DNA]</scope>
    <source>
        <strain evidence="2">PN_DK_2014</strain>
    </source>
</reference>
<evidence type="ECO:0008006" key="4">
    <source>
        <dbReference type="Google" id="ProtNLM"/>
    </source>
</evidence>
<dbReference type="PANTHER" id="PTHR23360:SF26">
    <property type="entry name" value="G-PROTEIN COUPLED RECEPTORS FAMILY 1 PROFILE DOMAIN-CONTAINING PROTEIN"/>
    <property type="match status" value="1"/>
</dbReference>
<sequence length="324" mass="36219">MILGLCAAYTVVGLIVFTLNTLFFISIIRTAHLRSKYIVISTQIANDALSGLGLLLAGSGRAIIWLTDPNSLKSRRYCMLMPWNIIFIWIEPMTGVSMLMVSLDRLLAILFPLKYFTRSTCIQYLEVAIPSAILALLTFESWYSTFPDIAETVSSACWSKDSWQSFHDELAFTLRLASAFGGMILYAAAFALSRRYQQRVSHTRYGDSMIAFQKRQSQLTVTLCISCIFTLVFYILPTVIEFIILTILGKEMNDVLTIYTGISSNISSLSNLVVLYVRQHDLAEAVNVYLPAAIRQRKNKAMVNATIPRAPFVTCPSGTKPTPS</sequence>
<comment type="caution">
    <text evidence="2">The sequence shown here is derived from an EMBL/GenBank/DDBJ whole genome shotgun (WGS) entry which is preliminary data.</text>
</comment>
<feature type="transmembrane region" description="Helical" evidence="1">
    <location>
        <begin position="86"/>
        <end position="103"/>
    </location>
</feature>
<dbReference type="PANTHER" id="PTHR23360">
    <property type="entry name" value="G-PROTEIN COUPLED RECEPTORS FAMILY 1 PROFILE DOMAIN-CONTAINING PROTEIN-RELATED"/>
    <property type="match status" value="1"/>
</dbReference>
<accession>A0A0B2UVB4</accession>
<dbReference type="AlphaFoldDB" id="A0A0B2UVB4"/>
<dbReference type="SUPFAM" id="SSF81321">
    <property type="entry name" value="Family A G protein-coupled receptor-like"/>
    <property type="match status" value="1"/>
</dbReference>
<feature type="transmembrane region" description="Helical" evidence="1">
    <location>
        <begin position="219"/>
        <end position="244"/>
    </location>
</feature>
<dbReference type="OrthoDB" id="5858893at2759"/>
<protein>
    <recommendedName>
        <fullName evidence="4">G-protein coupled receptors family 1 profile domain-containing protein</fullName>
    </recommendedName>
</protein>
<evidence type="ECO:0000256" key="1">
    <source>
        <dbReference type="SAM" id="Phobius"/>
    </source>
</evidence>
<feature type="transmembrane region" description="Helical" evidence="1">
    <location>
        <begin position="124"/>
        <end position="143"/>
    </location>
</feature>